<keyword evidence="3" id="KW-1185">Reference proteome</keyword>
<dbReference type="EMBL" id="MU155131">
    <property type="protein sequence ID" value="KAF9486198.1"/>
    <property type="molecule type" value="Genomic_DNA"/>
</dbReference>
<sequence>MTSSLFSRDTILKRQGRTARARRIADLSHSDSLRGKSLNIILEEDESRLSSRSPSPMPSYQASTSAGGSPLGLKARRRLANMSDIRIARQIMMQDDNDLSPLQGDLLTSPRVAPKPPTPETSPDSFKLAFDDVAPRFPSPPSPLGFFDPGSPTSSMSSSPRSRSGAMPLTPSTSDDESSFINPYHVEIQPLVITKHSQRPTSPFREISIIEQTMKETNSMSSIYDSDCDSDSEWYGREFSKTITLRSPLPPSFPHERISRPDSIISISPTPSSKRRLSKALPSIPSRVAGQVDPAPSYKRSSKRRSVIPNYPPPPPPVVQRPESISSAKSIVDFPLISVKTPPQMLHRPLPRSSVPADFIFESDVDESSSAFSFSIYEVDLGDEQSESSGSAYSQPSFVDAFAAQEVTFDLDGGMMLPVSLPTTPLDIDIDAELKEENEDEMEFVFDEFDEVSPAQSTPPHPRLASPEVPNTVLSPTPESSFFPPSPSLSYYHSSASGSPPPSSSPKHHVYMEEHVLKSKWSTSTLASVREEHERRGASSKLRLYFGGQNSKRGSSQSTKKSAVPQTPTSPFGGLMSPRKSSRGGFAAAMTAQARQAAASPYRGPGHARGNSDSPVLGYGAPVGVRRRGSVATVSDAGSEESSSSTSSSGLRRKPIPVEMFLRSA</sequence>
<proteinExistence type="predicted"/>
<dbReference type="Proteomes" id="UP000807469">
    <property type="component" value="Unassembled WGS sequence"/>
</dbReference>
<evidence type="ECO:0000256" key="1">
    <source>
        <dbReference type="SAM" id="MobiDB-lite"/>
    </source>
</evidence>
<accession>A0A9P5ZDS5</accession>
<feature type="compositionally biased region" description="Low complexity" evidence="1">
    <location>
        <begin position="261"/>
        <end position="272"/>
    </location>
</feature>
<feature type="region of interest" description="Disordered" evidence="1">
    <location>
        <begin position="96"/>
        <end position="126"/>
    </location>
</feature>
<feature type="region of interest" description="Disordered" evidence="1">
    <location>
        <begin position="139"/>
        <end position="180"/>
    </location>
</feature>
<feature type="compositionally biased region" description="Polar residues" evidence="1">
    <location>
        <begin position="548"/>
        <end position="570"/>
    </location>
</feature>
<name>A0A9P5ZDS5_9AGAR</name>
<feature type="compositionally biased region" description="Pro residues" evidence="1">
    <location>
        <begin position="310"/>
        <end position="319"/>
    </location>
</feature>
<dbReference type="OrthoDB" id="2692698at2759"/>
<feature type="compositionally biased region" description="Low complexity" evidence="1">
    <location>
        <begin position="149"/>
        <end position="168"/>
    </location>
</feature>
<protein>
    <submittedName>
        <fullName evidence="2">Uncharacterized protein</fullName>
    </submittedName>
</protein>
<organism evidence="2 3">
    <name type="scientific">Pholiota conissans</name>
    <dbReference type="NCBI Taxonomy" id="109636"/>
    <lineage>
        <taxon>Eukaryota</taxon>
        <taxon>Fungi</taxon>
        <taxon>Dikarya</taxon>
        <taxon>Basidiomycota</taxon>
        <taxon>Agaricomycotina</taxon>
        <taxon>Agaricomycetes</taxon>
        <taxon>Agaricomycetidae</taxon>
        <taxon>Agaricales</taxon>
        <taxon>Agaricineae</taxon>
        <taxon>Strophariaceae</taxon>
        <taxon>Pholiota</taxon>
    </lineage>
</organism>
<gene>
    <name evidence="2" type="ORF">BDN70DRAFT_916420</name>
</gene>
<feature type="region of interest" description="Disordered" evidence="1">
    <location>
        <begin position="44"/>
        <end position="72"/>
    </location>
</feature>
<comment type="caution">
    <text evidence="2">The sequence shown here is derived from an EMBL/GenBank/DDBJ whole genome shotgun (WGS) entry which is preliminary data.</text>
</comment>
<feature type="compositionally biased region" description="Low complexity" evidence="1">
    <location>
        <begin position="587"/>
        <end position="599"/>
    </location>
</feature>
<feature type="region of interest" description="Disordered" evidence="1">
    <location>
        <begin position="532"/>
        <end position="665"/>
    </location>
</feature>
<evidence type="ECO:0000313" key="3">
    <source>
        <dbReference type="Proteomes" id="UP000807469"/>
    </source>
</evidence>
<feature type="region of interest" description="Disordered" evidence="1">
    <location>
        <begin position="252"/>
        <end position="322"/>
    </location>
</feature>
<reference evidence="2" key="1">
    <citation type="submission" date="2020-11" db="EMBL/GenBank/DDBJ databases">
        <authorList>
            <consortium name="DOE Joint Genome Institute"/>
            <person name="Ahrendt S."/>
            <person name="Riley R."/>
            <person name="Andreopoulos W."/>
            <person name="Labutti K."/>
            <person name="Pangilinan J."/>
            <person name="Ruiz-Duenas F.J."/>
            <person name="Barrasa J.M."/>
            <person name="Sanchez-Garcia M."/>
            <person name="Camarero S."/>
            <person name="Miyauchi S."/>
            <person name="Serrano A."/>
            <person name="Linde D."/>
            <person name="Babiker R."/>
            <person name="Drula E."/>
            <person name="Ayuso-Fernandez I."/>
            <person name="Pacheco R."/>
            <person name="Padilla G."/>
            <person name="Ferreira P."/>
            <person name="Barriuso J."/>
            <person name="Kellner H."/>
            <person name="Castanera R."/>
            <person name="Alfaro M."/>
            <person name="Ramirez L."/>
            <person name="Pisabarro A.G."/>
            <person name="Kuo A."/>
            <person name="Tritt A."/>
            <person name="Lipzen A."/>
            <person name="He G."/>
            <person name="Yan M."/>
            <person name="Ng V."/>
            <person name="Cullen D."/>
            <person name="Martin F."/>
            <person name="Rosso M.-N."/>
            <person name="Henrissat B."/>
            <person name="Hibbett D."/>
            <person name="Martinez A.T."/>
            <person name="Grigoriev I.V."/>
        </authorList>
    </citation>
    <scope>NUCLEOTIDE SEQUENCE</scope>
    <source>
        <strain evidence="2">CIRM-BRFM 674</strain>
    </source>
</reference>
<evidence type="ECO:0000313" key="2">
    <source>
        <dbReference type="EMBL" id="KAF9486198.1"/>
    </source>
</evidence>
<feature type="region of interest" description="Disordered" evidence="1">
    <location>
        <begin position="452"/>
        <end position="481"/>
    </location>
</feature>
<dbReference type="AlphaFoldDB" id="A0A9P5ZDS5"/>
<feature type="compositionally biased region" description="Low complexity" evidence="1">
    <location>
        <begin position="640"/>
        <end position="649"/>
    </location>
</feature>